<dbReference type="RefSeq" id="WP_143646797.1">
    <property type="nucleotide sequence ID" value="NZ_JABJXA010000095.1"/>
</dbReference>
<evidence type="ECO:0000313" key="2">
    <source>
        <dbReference type="EMBL" id="MQS01323.1"/>
    </source>
</evidence>
<name>A0A5P0YLV1_9ACTN</name>
<reference evidence="2 3" key="1">
    <citation type="submission" date="2019-10" db="EMBL/GenBank/DDBJ databases">
        <title>Streptomyces sp. nov., a novel actinobacterium isolated from alkaline environment.</title>
        <authorList>
            <person name="Golinska P."/>
        </authorList>
    </citation>
    <scope>NUCLEOTIDE SEQUENCE [LARGE SCALE GENOMIC DNA]</scope>
    <source>
        <strain evidence="2 3">OF1</strain>
    </source>
</reference>
<gene>
    <name evidence="2" type="ORF">FNX44_005425</name>
    <name evidence="1" type="ORF">H3147_16400</name>
</gene>
<dbReference type="Proteomes" id="UP000320857">
    <property type="component" value="Unassembled WGS sequence"/>
</dbReference>
<protein>
    <submittedName>
        <fullName evidence="2">Uncharacterized protein</fullName>
    </submittedName>
</protein>
<keyword evidence="3" id="KW-1185">Reference proteome</keyword>
<organism evidence="2 3">
    <name type="scientific">Streptomyces alkaliterrae</name>
    <dbReference type="NCBI Taxonomy" id="2213162"/>
    <lineage>
        <taxon>Bacteria</taxon>
        <taxon>Bacillati</taxon>
        <taxon>Actinomycetota</taxon>
        <taxon>Actinomycetes</taxon>
        <taxon>Kitasatosporales</taxon>
        <taxon>Streptomycetaceae</taxon>
        <taxon>Streptomyces</taxon>
    </lineage>
</organism>
<dbReference type="AlphaFoldDB" id="A0A5P0YLV1"/>
<dbReference type="EMBL" id="VJYK02000035">
    <property type="protein sequence ID" value="MQS01323.1"/>
    <property type="molecule type" value="Genomic_DNA"/>
</dbReference>
<accession>A0A5P0YLV1</accession>
<evidence type="ECO:0000313" key="4">
    <source>
        <dbReference type="Proteomes" id="UP000517765"/>
    </source>
</evidence>
<dbReference type="Proteomes" id="UP000517765">
    <property type="component" value="Unassembled WGS sequence"/>
</dbReference>
<reference evidence="1" key="3">
    <citation type="journal article" name="Syst. Appl. Microbiol.">
        <title>Streptomyces alkaliterrae sp. nov., isolated from an alkaline soil, and emended descriptions of Streptomyces alkaliphilus, Streptomyces calidiresistens and Streptomyces durbertensis.</title>
        <authorList>
            <person name="Swiecimska M."/>
            <person name="Golinska P."/>
            <person name="Nouioui I."/>
            <person name="Wypij M."/>
            <person name="Rai M."/>
            <person name="Sangal V."/>
            <person name="Goodfellow M."/>
        </authorList>
    </citation>
    <scope>NUCLEOTIDE SEQUENCE</scope>
    <source>
        <strain evidence="1">OF8</strain>
    </source>
</reference>
<proteinExistence type="predicted"/>
<sequence>MKLTIDHADGSANISQAASKDCKAQPSATTTSGQLPVPHPGAVLSLEQISVEGVYYGGVRVATCEDGDPLLAIGTHDLRLAIAAWSRYSREFLGENLRDHLTLCPTNCRDTWCTRYGCQTLTNMTDRIWAVFQIPDPTAGPNPECEWLYTEATAATPGAIPVVRV</sequence>
<dbReference type="EMBL" id="JABJXA010000095">
    <property type="protein sequence ID" value="MBB1260405.1"/>
    <property type="molecule type" value="Genomic_DNA"/>
</dbReference>
<comment type="caution">
    <text evidence="2">The sequence shown here is derived from an EMBL/GenBank/DDBJ whole genome shotgun (WGS) entry which is preliminary data.</text>
</comment>
<evidence type="ECO:0000313" key="1">
    <source>
        <dbReference type="EMBL" id="MBB1260405.1"/>
    </source>
</evidence>
<dbReference type="OrthoDB" id="9894305at2"/>
<reference evidence="4" key="2">
    <citation type="submission" date="2020-05" db="EMBL/GenBank/DDBJ databases">
        <title>Classification of alakaliphilic streptomycetes isolated from an alkaline soil next to Lonar Crater, India and a proposal for the recognition of Streptomyces alkaliterrae sp. nov.</title>
        <authorList>
            <person name="Golinska P."/>
        </authorList>
    </citation>
    <scope>NUCLEOTIDE SEQUENCE [LARGE SCALE GENOMIC DNA]</scope>
    <source>
        <strain evidence="4">OF8</strain>
    </source>
</reference>
<evidence type="ECO:0000313" key="3">
    <source>
        <dbReference type="Proteomes" id="UP000320857"/>
    </source>
</evidence>